<dbReference type="EMBL" id="JAHHHV010000065">
    <property type="protein sequence ID" value="MBW4466051.1"/>
    <property type="molecule type" value="Genomic_DNA"/>
</dbReference>
<name>A0A951U532_9CYAN</name>
<sequence length="158" mass="17877">MFGASSRASGQRSDLISGRPFSVFVYGTLKPGEENYERYCKKWVTQARAATVKGELFDLPFGYPALTPGNSLVHGYLLSFVDPAVLTMLDELEDYDPNRPLNQNEYLRVKTQAFSLNHRPLGQAWVYQMQPERVAQSRGIRLLEGSWSNQAPFQQVSL</sequence>
<accession>A0A951U532</accession>
<evidence type="ECO:0000313" key="2">
    <source>
        <dbReference type="EMBL" id="MBW4466051.1"/>
    </source>
</evidence>
<protein>
    <submittedName>
        <fullName evidence="2">Gamma-glutamylcyclotransferase</fullName>
    </submittedName>
</protein>
<dbReference type="SUPFAM" id="SSF110857">
    <property type="entry name" value="Gamma-glutamyl cyclotransferase-like"/>
    <property type="match status" value="1"/>
</dbReference>
<dbReference type="Proteomes" id="UP000707356">
    <property type="component" value="Unassembled WGS sequence"/>
</dbReference>
<dbReference type="AlphaFoldDB" id="A0A951U532"/>
<reference evidence="2" key="2">
    <citation type="journal article" date="2022" name="Microbiol. Resour. Announc.">
        <title>Metagenome Sequencing to Explore Phylogenomics of Terrestrial Cyanobacteria.</title>
        <authorList>
            <person name="Ward R.D."/>
            <person name="Stajich J.E."/>
            <person name="Johansen J.R."/>
            <person name="Huntemann M."/>
            <person name="Clum A."/>
            <person name="Foster B."/>
            <person name="Foster B."/>
            <person name="Roux S."/>
            <person name="Palaniappan K."/>
            <person name="Varghese N."/>
            <person name="Mukherjee S."/>
            <person name="Reddy T.B.K."/>
            <person name="Daum C."/>
            <person name="Copeland A."/>
            <person name="Chen I.A."/>
            <person name="Ivanova N.N."/>
            <person name="Kyrpides N.C."/>
            <person name="Shapiro N."/>
            <person name="Eloe-Fadrosh E.A."/>
            <person name="Pietrasiak N."/>
        </authorList>
    </citation>
    <scope>NUCLEOTIDE SEQUENCE</scope>
    <source>
        <strain evidence="2">GSE-TBD4-15B</strain>
    </source>
</reference>
<reference evidence="2" key="1">
    <citation type="submission" date="2021-05" db="EMBL/GenBank/DDBJ databases">
        <authorList>
            <person name="Pietrasiak N."/>
            <person name="Ward R."/>
            <person name="Stajich J.E."/>
            <person name="Kurbessoian T."/>
        </authorList>
    </citation>
    <scope>NUCLEOTIDE SEQUENCE</scope>
    <source>
        <strain evidence="2">GSE-TBD4-15B</strain>
    </source>
</reference>
<dbReference type="Gene3D" id="3.10.490.10">
    <property type="entry name" value="Gamma-glutamyl cyclotransferase-like"/>
    <property type="match status" value="1"/>
</dbReference>
<evidence type="ECO:0000313" key="3">
    <source>
        <dbReference type="Proteomes" id="UP000707356"/>
    </source>
</evidence>
<evidence type="ECO:0000259" key="1">
    <source>
        <dbReference type="Pfam" id="PF06094"/>
    </source>
</evidence>
<comment type="caution">
    <text evidence="2">The sequence shown here is derived from an EMBL/GenBank/DDBJ whole genome shotgun (WGS) entry which is preliminary data.</text>
</comment>
<organism evidence="2 3">
    <name type="scientific">Pegethrix bostrychoides GSE-TBD4-15B</name>
    <dbReference type="NCBI Taxonomy" id="2839662"/>
    <lineage>
        <taxon>Bacteria</taxon>
        <taxon>Bacillati</taxon>
        <taxon>Cyanobacteriota</taxon>
        <taxon>Cyanophyceae</taxon>
        <taxon>Oculatellales</taxon>
        <taxon>Oculatellaceae</taxon>
        <taxon>Pegethrix</taxon>
    </lineage>
</organism>
<proteinExistence type="predicted"/>
<dbReference type="InterPro" id="IPR013024">
    <property type="entry name" value="GGCT-like"/>
</dbReference>
<feature type="domain" description="Gamma-glutamylcyclotransferase AIG2-like" evidence="1">
    <location>
        <begin position="23"/>
        <end position="148"/>
    </location>
</feature>
<dbReference type="Pfam" id="PF06094">
    <property type="entry name" value="GGACT"/>
    <property type="match status" value="1"/>
</dbReference>
<dbReference type="InterPro" id="IPR009288">
    <property type="entry name" value="AIG2-like_dom"/>
</dbReference>
<gene>
    <name evidence="2" type="ORF">KME07_11510</name>
</gene>
<dbReference type="InterPro" id="IPR036568">
    <property type="entry name" value="GGCT-like_sf"/>
</dbReference>
<dbReference type="CDD" id="cd06661">
    <property type="entry name" value="GGCT_like"/>
    <property type="match status" value="1"/>
</dbReference>